<protein>
    <submittedName>
        <fullName evidence="4">L-fucose isomerase-like protein</fullName>
    </submittedName>
</protein>
<evidence type="ECO:0000256" key="1">
    <source>
        <dbReference type="ARBA" id="ARBA00023235"/>
    </source>
</evidence>
<keyword evidence="2" id="KW-0119">Carbohydrate metabolism</keyword>
<keyword evidence="1 4" id="KW-0413">Isomerase</keyword>
<organism evidence="4 5">
    <name type="scientific">Faecalicatena orotica</name>
    <dbReference type="NCBI Taxonomy" id="1544"/>
    <lineage>
        <taxon>Bacteria</taxon>
        <taxon>Bacillati</taxon>
        <taxon>Bacillota</taxon>
        <taxon>Clostridia</taxon>
        <taxon>Lachnospirales</taxon>
        <taxon>Lachnospiraceae</taxon>
        <taxon>Faecalicatena</taxon>
    </lineage>
</organism>
<dbReference type="Proteomes" id="UP000245845">
    <property type="component" value="Unassembled WGS sequence"/>
</dbReference>
<dbReference type="PANTHER" id="PTHR36120:SF1">
    <property type="entry name" value="L-FUCOSE ISOMERASE C-TERMINAL DOMAIN-CONTAINING PROTEIN"/>
    <property type="match status" value="1"/>
</dbReference>
<evidence type="ECO:0000313" key="5">
    <source>
        <dbReference type="Proteomes" id="UP000245845"/>
    </source>
</evidence>
<evidence type="ECO:0000313" key="4">
    <source>
        <dbReference type="EMBL" id="PWJ29956.1"/>
    </source>
</evidence>
<dbReference type="GO" id="GO:0008736">
    <property type="term" value="F:L-fucose isomerase activity"/>
    <property type="evidence" value="ECO:0007669"/>
    <property type="project" value="InterPro"/>
</dbReference>
<dbReference type="InterPro" id="IPR009015">
    <property type="entry name" value="Fucose_isomerase_N/cen_sf"/>
</dbReference>
<dbReference type="PANTHER" id="PTHR36120">
    <property type="entry name" value="FUCOSE ISOMERASE"/>
    <property type="match status" value="1"/>
</dbReference>
<dbReference type="RefSeq" id="WP_109731082.1">
    <property type="nucleotide sequence ID" value="NZ_BAAACK010000018.1"/>
</dbReference>
<dbReference type="AlphaFoldDB" id="A0A2Y9BE07"/>
<evidence type="ECO:0000256" key="2">
    <source>
        <dbReference type="ARBA" id="ARBA00023277"/>
    </source>
</evidence>
<dbReference type="OrthoDB" id="5838738at2"/>
<proteinExistence type="predicted"/>
<dbReference type="SUPFAM" id="SSF53743">
    <property type="entry name" value="FucI/AraA N-terminal and middle domains"/>
    <property type="match status" value="1"/>
</dbReference>
<accession>A0A2Y9BE07</accession>
<sequence>MPESVVKIGYAATRRGCFNHPEGHEFREKIKEMVSGWGAELVDIDGINDEGLLVEPSDVAKAVKVFKDAEVDGLFIANCNFGEESVAAMVAKEVNKPILLWGPRDNTPVPDEDRYRDTQCGLFAIGKALRRYNLPFTYIPNVALEDPVFEKGYKSFVAVCSIVKNFKKTRVLQISTRPQPFWSVICNEGELVEKFGIEVFPVTIQDVKDMTEELEKTDSPLVKEARARFENSLCLKGISEEQLMNSVRLYVAVKELCRINDCNSVAIHCWGPLQKAVKSATCTVNSLLTEEGIPVACETDIHGAITSIILQSAVFCTRSIFFADLTIRHPENDNAELLWHCGNFPPSLAREGAEHKVELLCQDLGPMPTQNHWEIEHGDITVCRFDGDHGEYQLLIGEGKGVDGPKTRGTYSWFEVNDWPMWEEHLVKGPYIHHCAGVHGKVAHILYEACKYIGIKADPVSPTKEEIEAYWRSV</sequence>
<evidence type="ECO:0000259" key="3">
    <source>
        <dbReference type="Pfam" id="PF02952"/>
    </source>
</evidence>
<feature type="domain" description="L-fucose isomerase C-terminal" evidence="3">
    <location>
        <begin position="339"/>
        <end position="456"/>
    </location>
</feature>
<keyword evidence="5" id="KW-1185">Reference proteome</keyword>
<gene>
    <name evidence="4" type="ORF">A8806_105259</name>
</gene>
<reference evidence="4 5" key="1">
    <citation type="submission" date="2018-05" db="EMBL/GenBank/DDBJ databases">
        <title>The Hungate 1000. A catalogue of reference genomes from the rumen microbiome.</title>
        <authorList>
            <person name="Kelly W."/>
        </authorList>
    </citation>
    <scope>NUCLEOTIDE SEQUENCE [LARGE SCALE GENOMIC DNA]</scope>
    <source>
        <strain evidence="4 5">NLAE-zl-C242</strain>
    </source>
</reference>
<name>A0A2Y9BE07_9FIRM</name>
<dbReference type="EMBL" id="QGDL01000005">
    <property type="protein sequence ID" value="PWJ29956.1"/>
    <property type="molecule type" value="Genomic_DNA"/>
</dbReference>
<dbReference type="CDD" id="cd00578">
    <property type="entry name" value="L-fuc_L-ara-isomerases"/>
    <property type="match status" value="1"/>
</dbReference>
<dbReference type="InterPro" id="IPR015888">
    <property type="entry name" value="Fuc_isomerase_C"/>
</dbReference>
<comment type="caution">
    <text evidence="4">The sequence shown here is derived from an EMBL/GenBank/DDBJ whole genome shotgun (WGS) entry which is preliminary data.</text>
</comment>
<dbReference type="Pfam" id="PF02952">
    <property type="entry name" value="Fucose_iso_C"/>
    <property type="match status" value="1"/>
</dbReference>
<dbReference type="GO" id="GO:0006004">
    <property type="term" value="P:fucose metabolic process"/>
    <property type="evidence" value="ECO:0007669"/>
    <property type="project" value="InterPro"/>
</dbReference>
<dbReference type="GO" id="GO:0005737">
    <property type="term" value="C:cytoplasm"/>
    <property type="evidence" value="ECO:0007669"/>
    <property type="project" value="InterPro"/>
</dbReference>